<dbReference type="RefSeq" id="WP_007659140.1">
    <property type="nucleotide sequence ID" value="NZ_FTNM01000006.1"/>
</dbReference>
<protein>
    <submittedName>
        <fullName evidence="2">Copper chaperone NosL</fullName>
    </submittedName>
</protein>
<dbReference type="PROSITE" id="PS51257">
    <property type="entry name" value="PROKAR_LIPOPROTEIN"/>
    <property type="match status" value="1"/>
</dbReference>
<proteinExistence type="predicted"/>
<dbReference type="PANTHER" id="PTHR41247">
    <property type="entry name" value="HTH-TYPE TRANSCRIPTIONAL REPRESSOR YCNK"/>
    <property type="match status" value="1"/>
</dbReference>
<dbReference type="Proteomes" id="UP000185924">
    <property type="component" value="Unassembled WGS sequence"/>
</dbReference>
<dbReference type="AlphaFoldDB" id="A0A1N7B276"/>
<accession>A0A1N7B276</accession>
<dbReference type="Pfam" id="PF05573">
    <property type="entry name" value="NosL"/>
    <property type="match status" value="1"/>
</dbReference>
<organism evidence="2 3">
    <name type="scientific">Pontibacter lucknowensis</name>
    <dbReference type="NCBI Taxonomy" id="1077936"/>
    <lineage>
        <taxon>Bacteria</taxon>
        <taxon>Pseudomonadati</taxon>
        <taxon>Bacteroidota</taxon>
        <taxon>Cytophagia</taxon>
        <taxon>Cytophagales</taxon>
        <taxon>Hymenobacteraceae</taxon>
        <taxon>Pontibacter</taxon>
    </lineage>
</organism>
<keyword evidence="1" id="KW-0732">Signal</keyword>
<feature type="chain" id="PRO_5009940409" evidence="1">
    <location>
        <begin position="23"/>
        <end position="155"/>
    </location>
</feature>
<evidence type="ECO:0000313" key="2">
    <source>
        <dbReference type="EMBL" id="SIR45457.1"/>
    </source>
</evidence>
<dbReference type="SUPFAM" id="SSF160387">
    <property type="entry name" value="NosL/MerB-like"/>
    <property type="match status" value="1"/>
</dbReference>
<reference evidence="3" key="1">
    <citation type="submission" date="2017-01" db="EMBL/GenBank/DDBJ databases">
        <authorList>
            <person name="Varghese N."/>
            <person name="Submissions S."/>
        </authorList>
    </citation>
    <scope>NUCLEOTIDE SEQUENCE [LARGE SCALE GENOMIC DNA]</scope>
    <source>
        <strain evidence="3">DM9</strain>
    </source>
</reference>
<dbReference type="STRING" id="1077936.SAMN05421545_3744"/>
<evidence type="ECO:0000313" key="3">
    <source>
        <dbReference type="Proteomes" id="UP000185924"/>
    </source>
</evidence>
<sequence>MLHKTTLYTLSLLLLLIGAAGCSVEPKPVPYGEANCVHCQMTVSDSRYGAELVNDKGKAFFFDSAECLAAYALEQPELSDAAAYLLVTDFTNPDNLVEVDKAHFLQSRELPSPMGMYLTAVADEATASRLQQEYGGRLLNWEGAKEAVKNNEKPE</sequence>
<dbReference type="InterPro" id="IPR008719">
    <property type="entry name" value="N2O_reductase_NosL"/>
</dbReference>
<dbReference type="OrthoDB" id="9792749at2"/>
<name>A0A1N7B276_9BACT</name>
<evidence type="ECO:0000256" key="1">
    <source>
        <dbReference type="SAM" id="SignalP"/>
    </source>
</evidence>
<dbReference type="EMBL" id="FTNM01000006">
    <property type="protein sequence ID" value="SIR45457.1"/>
    <property type="molecule type" value="Genomic_DNA"/>
</dbReference>
<dbReference type="PANTHER" id="PTHR41247:SF1">
    <property type="entry name" value="HTH-TYPE TRANSCRIPTIONAL REPRESSOR YCNK"/>
    <property type="match status" value="1"/>
</dbReference>
<feature type="signal peptide" evidence="1">
    <location>
        <begin position="1"/>
        <end position="22"/>
    </location>
</feature>
<keyword evidence="3" id="KW-1185">Reference proteome</keyword>
<gene>
    <name evidence="2" type="ORF">SAMN05421545_3744</name>
</gene>